<dbReference type="EMBL" id="JAOZYT010000013">
    <property type="protein sequence ID" value="MCW0523346.1"/>
    <property type="molecule type" value="Genomic_DNA"/>
</dbReference>
<name>A0AAP3EW44_RIEAN</name>
<organism evidence="1 2">
    <name type="scientific">Riemerella anatipestifer</name>
    <name type="common">Moraxella anatipestifer</name>
    <dbReference type="NCBI Taxonomy" id="34085"/>
    <lineage>
        <taxon>Bacteria</taxon>
        <taxon>Pseudomonadati</taxon>
        <taxon>Bacteroidota</taxon>
        <taxon>Flavobacteriia</taxon>
        <taxon>Flavobacteriales</taxon>
        <taxon>Weeksellaceae</taxon>
        <taxon>Riemerella</taxon>
    </lineage>
</organism>
<evidence type="ECO:0000313" key="1">
    <source>
        <dbReference type="EMBL" id="MCW0523346.1"/>
    </source>
</evidence>
<dbReference type="InterPro" id="IPR003772">
    <property type="entry name" value="YceD"/>
</dbReference>
<proteinExistence type="predicted"/>
<sequence length="179" mass="20827">MDKFRKYDIVFSGLKNGKHQFEFEIDKEFFSLFNADVDFSEPKILVDVLLEKHTTFLEFWVKVSGEVTLICDISGNDFPYEIEHELKVLVKFGEEYDDSNEEVITIPSSDYHFNVAQLVYEAVILSIPMKKVSPEVEGNEEYEALLEKYSPKALGELEEEKSNEDIDPRWQALSKLKNK</sequence>
<dbReference type="RefSeq" id="WP_052911342.1">
    <property type="nucleotide sequence ID" value="NZ_CP029760.1"/>
</dbReference>
<evidence type="ECO:0000313" key="2">
    <source>
        <dbReference type="Proteomes" id="UP001207440"/>
    </source>
</evidence>
<accession>A0AAP3EW44</accession>
<dbReference type="Proteomes" id="UP001207440">
    <property type="component" value="Unassembled WGS sequence"/>
</dbReference>
<comment type="caution">
    <text evidence="1">The sequence shown here is derived from an EMBL/GenBank/DDBJ whole genome shotgun (WGS) entry which is preliminary data.</text>
</comment>
<dbReference type="Pfam" id="PF02620">
    <property type="entry name" value="YceD"/>
    <property type="match status" value="1"/>
</dbReference>
<protein>
    <submittedName>
        <fullName evidence="1">DUF177 domain-containing protein</fullName>
    </submittedName>
</protein>
<gene>
    <name evidence="1" type="ORF">OKE68_03300</name>
</gene>
<reference evidence="1" key="1">
    <citation type="submission" date="2022-10" db="EMBL/GenBank/DDBJ databases">
        <title>Sifting through the core-genome to identify putative cross-protective antigens against Riemerella anatipestifer.</title>
        <authorList>
            <person name="Zheng X."/>
            <person name="Zhang W."/>
        </authorList>
    </citation>
    <scope>NUCLEOTIDE SEQUENCE</scope>
    <source>
        <strain evidence="1">ZWRA178</strain>
    </source>
</reference>
<dbReference type="AlphaFoldDB" id="A0AAP3EW44"/>